<sequence>MLSHMWSEESARGISNVAFWGQNQFRMIQLCSGVHLQIHHTRFSLSSSSLLFVASPPDAEQQLLCECCCHGSRELSAAHQRLAPYILSSSFLICGSVI</sequence>
<protein>
    <submittedName>
        <fullName evidence="1">Uncharacterized protein</fullName>
    </submittedName>
</protein>
<dbReference type="EMBL" id="JAYMGO010000021">
    <property type="protein sequence ID" value="KAL1252600.1"/>
    <property type="molecule type" value="Genomic_DNA"/>
</dbReference>
<evidence type="ECO:0000313" key="2">
    <source>
        <dbReference type="Proteomes" id="UP001558613"/>
    </source>
</evidence>
<reference evidence="1 2" key="1">
    <citation type="submission" date="2023-09" db="EMBL/GenBank/DDBJ databases">
        <authorList>
            <person name="Wang M."/>
        </authorList>
    </citation>
    <scope>NUCLEOTIDE SEQUENCE [LARGE SCALE GENOMIC DNA]</scope>
    <source>
        <strain evidence="1">GT-2023</strain>
        <tissue evidence="1">Liver</tissue>
    </source>
</reference>
<comment type="caution">
    <text evidence="1">The sequence shown here is derived from an EMBL/GenBank/DDBJ whole genome shotgun (WGS) entry which is preliminary data.</text>
</comment>
<keyword evidence="2" id="KW-1185">Reference proteome</keyword>
<gene>
    <name evidence="1" type="ORF">QQF64_017293</name>
</gene>
<dbReference type="Proteomes" id="UP001558613">
    <property type="component" value="Unassembled WGS sequence"/>
</dbReference>
<proteinExistence type="predicted"/>
<name>A0ABR3LJM5_9TELE</name>
<evidence type="ECO:0000313" key="1">
    <source>
        <dbReference type="EMBL" id="KAL1252600.1"/>
    </source>
</evidence>
<organism evidence="1 2">
    <name type="scientific">Cirrhinus molitorella</name>
    <name type="common">mud carp</name>
    <dbReference type="NCBI Taxonomy" id="172907"/>
    <lineage>
        <taxon>Eukaryota</taxon>
        <taxon>Metazoa</taxon>
        <taxon>Chordata</taxon>
        <taxon>Craniata</taxon>
        <taxon>Vertebrata</taxon>
        <taxon>Euteleostomi</taxon>
        <taxon>Actinopterygii</taxon>
        <taxon>Neopterygii</taxon>
        <taxon>Teleostei</taxon>
        <taxon>Ostariophysi</taxon>
        <taxon>Cypriniformes</taxon>
        <taxon>Cyprinidae</taxon>
        <taxon>Labeoninae</taxon>
        <taxon>Labeonini</taxon>
        <taxon>Cirrhinus</taxon>
    </lineage>
</organism>
<accession>A0ABR3LJM5</accession>